<dbReference type="GO" id="GO:0071973">
    <property type="term" value="P:bacterial-type flagellum-dependent cell motility"/>
    <property type="evidence" value="ECO:0007669"/>
    <property type="project" value="TreeGrafter"/>
</dbReference>
<accession>A0A6S6RVI5</accession>
<dbReference type="PANTHER" id="PTHR33308">
    <property type="entry name" value="PEPTIDOGLYCAN HYDROLASE FLGJ"/>
    <property type="match status" value="1"/>
</dbReference>
<protein>
    <recommendedName>
        <fullName evidence="2">Mannosyl-glycoprotein endo-beta-N-acetylglucosamidase-like domain-containing protein</fullName>
    </recommendedName>
</protein>
<dbReference type="Gene3D" id="1.10.530.10">
    <property type="match status" value="1"/>
</dbReference>
<dbReference type="Pfam" id="PF01832">
    <property type="entry name" value="Glucosaminidase"/>
    <property type="match status" value="1"/>
</dbReference>
<sequence length="183" mass="21082">MKHLFAALAICVATSTQQIEAETASISEKKLTPEMFEDFLPDFSIISIEHAREYVKKIYPYAIKVQREQSIPAPITIAMACLETGYGRSTYAQEKNNHLGIRMYKNGKAGYRNFSSVEKCFEYYINMLNLERYAPLQEITPNDLPGFIQGFQDCGFNHRDAYREKLATMIDFLHLEELEYPIA</sequence>
<dbReference type="AlphaFoldDB" id="A0A6S6RVI5"/>
<evidence type="ECO:0000259" key="2">
    <source>
        <dbReference type="SMART" id="SM00047"/>
    </source>
</evidence>
<dbReference type="InterPro" id="IPR002901">
    <property type="entry name" value="MGlyc_endo_b_GlcNAc-like_dom"/>
</dbReference>
<keyword evidence="1" id="KW-0378">Hydrolase</keyword>
<dbReference type="SMART" id="SM00047">
    <property type="entry name" value="LYZ2"/>
    <property type="match status" value="1"/>
</dbReference>
<organism evidence="3">
    <name type="scientific">uncultured Aureispira sp</name>
    <dbReference type="NCBI Taxonomy" id="1331704"/>
    <lineage>
        <taxon>Bacteria</taxon>
        <taxon>Pseudomonadati</taxon>
        <taxon>Bacteroidota</taxon>
        <taxon>Saprospiria</taxon>
        <taxon>Saprospirales</taxon>
        <taxon>Saprospiraceae</taxon>
        <taxon>Aureispira</taxon>
        <taxon>environmental samples</taxon>
    </lineage>
</organism>
<proteinExistence type="predicted"/>
<name>A0A6S6RVI5_9BACT</name>
<gene>
    <name evidence="3" type="ORF">HELGO_WM29748</name>
</gene>
<evidence type="ECO:0000256" key="1">
    <source>
        <dbReference type="ARBA" id="ARBA00022801"/>
    </source>
</evidence>
<evidence type="ECO:0000313" key="3">
    <source>
        <dbReference type="EMBL" id="CAA6799789.1"/>
    </source>
</evidence>
<dbReference type="EMBL" id="CACVAQ010000045">
    <property type="protein sequence ID" value="CAA6799789.1"/>
    <property type="molecule type" value="Genomic_DNA"/>
</dbReference>
<dbReference type="PANTHER" id="PTHR33308:SF9">
    <property type="entry name" value="PEPTIDOGLYCAN HYDROLASE FLGJ"/>
    <property type="match status" value="1"/>
</dbReference>
<feature type="domain" description="Mannosyl-glycoprotein endo-beta-N-acetylglucosamidase-like" evidence="2">
    <location>
        <begin position="44"/>
        <end position="179"/>
    </location>
</feature>
<reference evidence="3" key="1">
    <citation type="submission" date="2020-01" db="EMBL/GenBank/DDBJ databases">
        <authorList>
            <person name="Meier V. D."/>
            <person name="Meier V D."/>
        </authorList>
    </citation>
    <scope>NUCLEOTIDE SEQUENCE</scope>
    <source>
        <strain evidence="3">HLG_WM_MAG_10</strain>
    </source>
</reference>
<dbReference type="GO" id="GO:0004040">
    <property type="term" value="F:amidase activity"/>
    <property type="evidence" value="ECO:0007669"/>
    <property type="project" value="InterPro"/>
</dbReference>
<dbReference type="InterPro" id="IPR051056">
    <property type="entry name" value="Glycosyl_Hydrolase_73"/>
</dbReference>